<keyword evidence="2" id="KW-1133">Transmembrane helix</keyword>
<name>A0A8J3J4A6_9ACTN</name>
<evidence type="ECO:0000256" key="2">
    <source>
        <dbReference type="SAM" id="Phobius"/>
    </source>
</evidence>
<organism evidence="3 4">
    <name type="scientific">Actinocatenispora rupis</name>
    <dbReference type="NCBI Taxonomy" id="519421"/>
    <lineage>
        <taxon>Bacteria</taxon>
        <taxon>Bacillati</taxon>
        <taxon>Actinomycetota</taxon>
        <taxon>Actinomycetes</taxon>
        <taxon>Micromonosporales</taxon>
        <taxon>Micromonosporaceae</taxon>
        <taxon>Actinocatenispora</taxon>
    </lineage>
</organism>
<evidence type="ECO:0000256" key="1">
    <source>
        <dbReference type="SAM" id="MobiDB-lite"/>
    </source>
</evidence>
<evidence type="ECO:0000313" key="4">
    <source>
        <dbReference type="Proteomes" id="UP000612808"/>
    </source>
</evidence>
<accession>A0A8J3J4A6</accession>
<proteinExistence type="predicted"/>
<comment type="caution">
    <text evidence="3">The sequence shown here is derived from an EMBL/GenBank/DDBJ whole genome shotgun (WGS) entry which is preliminary data.</text>
</comment>
<protein>
    <recommendedName>
        <fullName evidence="5">DUF4352 domain-containing protein</fullName>
    </recommendedName>
</protein>
<gene>
    <name evidence="3" type="ORF">Aru02nite_22450</name>
</gene>
<sequence>MTSPQNTPPENPSAAARSRGRHRSEPVAPPQYPAPPQFQGPPQSGPQGQPPQYPGQPGQPPYQGQPGSPQYPGPAPQPGPPPRDADRFNGFVPTGSAPTPPADSGYRSLADLSAERPTPAPATAPDPLRGLRHTAEPAPTSRWTRRRVTILGIVGAVVLAVLISGGYAGYRYLGPYYGLGYVAGRSTTVDGLTLTTDSVKCGLDTAPFGNSGTPRGLYCAIVVDARNHGDSTASIDLRTWTADLDVGLTGVAPVSDWLALRNEIVEPGSSATFRLAYDIPRGARLTKLHLAIDDKSGVIATT</sequence>
<feature type="compositionally biased region" description="Pro residues" evidence="1">
    <location>
        <begin position="69"/>
        <end position="82"/>
    </location>
</feature>
<reference evidence="3" key="1">
    <citation type="submission" date="2021-01" db="EMBL/GenBank/DDBJ databases">
        <title>Whole genome shotgun sequence of Actinocatenispora rupis NBRC 107355.</title>
        <authorList>
            <person name="Komaki H."/>
            <person name="Tamura T."/>
        </authorList>
    </citation>
    <scope>NUCLEOTIDE SEQUENCE</scope>
    <source>
        <strain evidence="3">NBRC 107355</strain>
    </source>
</reference>
<dbReference type="AlphaFoldDB" id="A0A8J3J4A6"/>
<feature type="transmembrane region" description="Helical" evidence="2">
    <location>
        <begin position="148"/>
        <end position="170"/>
    </location>
</feature>
<dbReference type="RefSeq" id="WP_203657358.1">
    <property type="nucleotide sequence ID" value="NZ_BAAAZM010000006.1"/>
</dbReference>
<keyword evidence="2" id="KW-0812">Transmembrane</keyword>
<feature type="compositionally biased region" description="Pro residues" evidence="1">
    <location>
        <begin position="27"/>
        <end position="39"/>
    </location>
</feature>
<feature type="compositionally biased region" description="Pro residues" evidence="1">
    <location>
        <begin position="48"/>
        <end position="60"/>
    </location>
</feature>
<feature type="compositionally biased region" description="Pro residues" evidence="1">
    <location>
        <begin position="1"/>
        <end position="11"/>
    </location>
</feature>
<dbReference type="EMBL" id="BOMB01000012">
    <property type="protein sequence ID" value="GID11356.1"/>
    <property type="molecule type" value="Genomic_DNA"/>
</dbReference>
<evidence type="ECO:0008006" key="5">
    <source>
        <dbReference type="Google" id="ProtNLM"/>
    </source>
</evidence>
<keyword evidence="4" id="KW-1185">Reference proteome</keyword>
<keyword evidence="2" id="KW-0472">Membrane</keyword>
<feature type="region of interest" description="Disordered" evidence="1">
    <location>
        <begin position="1"/>
        <end position="140"/>
    </location>
</feature>
<evidence type="ECO:0000313" key="3">
    <source>
        <dbReference type="EMBL" id="GID11356.1"/>
    </source>
</evidence>
<dbReference type="Proteomes" id="UP000612808">
    <property type="component" value="Unassembled WGS sequence"/>
</dbReference>